<keyword evidence="2" id="KW-0328">Glycosyltransferase</keyword>
<dbReference type="Gene3D" id="3.40.50.2000">
    <property type="entry name" value="Glycogen Phosphorylase B"/>
    <property type="match status" value="1"/>
</dbReference>
<evidence type="ECO:0000256" key="1">
    <source>
        <dbReference type="ARBA" id="ARBA00009995"/>
    </source>
</evidence>
<dbReference type="PANTHER" id="PTHR11926:SF1557">
    <property type="entry name" value="7-DEOXYLOGANETIN GLUCOSYLTRANSFERASE"/>
    <property type="match status" value="1"/>
</dbReference>
<evidence type="ECO:0000256" key="2">
    <source>
        <dbReference type="ARBA" id="ARBA00022676"/>
    </source>
</evidence>
<accession>A0AAD8JLU2</accession>
<dbReference type="GO" id="GO:0080044">
    <property type="term" value="F:quercetin 7-O-glucosyltransferase activity"/>
    <property type="evidence" value="ECO:0007669"/>
    <property type="project" value="TreeGrafter"/>
</dbReference>
<comment type="similarity">
    <text evidence="1">Belongs to the UDP-glycosyltransferase family.</text>
</comment>
<protein>
    <recommendedName>
        <fullName evidence="4">Glycosyltransferase N-terminal domain-containing protein</fullName>
    </recommendedName>
</protein>
<dbReference type="SUPFAM" id="SSF53756">
    <property type="entry name" value="UDP-Glycosyltransferase/glycogen phosphorylase"/>
    <property type="match status" value="1"/>
</dbReference>
<dbReference type="Pfam" id="PF26168">
    <property type="entry name" value="Glyco_transf_N"/>
    <property type="match status" value="1"/>
</dbReference>
<dbReference type="GO" id="GO:0080043">
    <property type="term" value="F:quercetin 3-O-glucosyltransferase activity"/>
    <property type="evidence" value="ECO:0007669"/>
    <property type="project" value="TreeGrafter"/>
</dbReference>
<keyword evidence="3" id="KW-0808">Transferase</keyword>
<dbReference type="PANTHER" id="PTHR11926">
    <property type="entry name" value="GLUCOSYL/GLUCURONOSYL TRANSFERASES"/>
    <property type="match status" value="1"/>
</dbReference>
<evidence type="ECO:0000313" key="6">
    <source>
        <dbReference type="Proteomes" id="UP001229421"/>
    </source>
</evidence>
<evidence type="ECO:0000259" key="4">
    <source>
        <dbReference type="Pfam" id="PF26168"/>
    </source>
</evidence>
<keyword evidence="6" id="KW-1185">Reference proteome</keyword>
<dbReference type="FunFam" id="3.40.50.2000:FF:000065">
    <property type="entry name" value="Glycosyltransferase"/>
    <property type="match status" value="1"/>
</dbReference>
<gene>
    <name evidence="5" type="ORF">QVD17_38458</name>
</gene>
<comment type="caution">
    <text evidence="5">The sequence shown here is derived from an EMBL/GenBank/DDBJ whole genome shotgun (WGS) entry which is preliminary data.</text>
</comment>
<dbReference type="Proteomes" id="UP001229421">
    <property type="component" value="Unassembled WGS sequence"/>
</dbReference>
<evidence type="ECO:0000313" key="5">
    <source>
        <dbReference type="EMBL" id="KAK1406850.1"/>
    </source>
</evidence>
<dbReference type="InterPro" id="IPR058980">
    <property type="entry name" value="Glyco_transf_N"/>
</dbReference>
<sequence length="319" mass="35641">MGSNQEQKPHAVCIPAPLQGHINPMLKLAKILHSKGFFITFVNTEFNHQRLLRSHGLDSLDGLPSFRFETIPEGLPPPKNPNASQDIPTLAKAVEENCLGPFKRLVTKVNDSYAPVTCIVADLLMGFTIDAATELGIPEILLWTSGSGSLICYNQYPKLLENKLMPLKDPSYLTNGYLDTVIDCIPTTSGIRLKDVPPFIRKIYPGDDYMVEYFRLQLERAKKASAIMFNTFDELEHDVLESLASICNKWGVAMEIDNKVKSDEVAKLVVKMMEGEKGKEIRKNVIELKNKALEACTSPFGSSMVNLDKVVQLMYTFSK</sequence>
<name>A0AAD8JLU2_TARER</name>
<organism evidence="5 6">
    <name type="scientific">Tagetes erecta</name>
    <name type="common">African marigold</name>
    <dbReference type="NCBI Taxonomy" id="13708"/>
    <lineage>
        <taxon>Eukaryota</taxon>
        <taxon>Viridiplantae</taxon>
        <taxon>Streptophyta</taxon>
        <taxon>Embryophyta</taxon>
        <taxon>Tracheophyta</taxon>
        <taxon>Spermatophyta</taxon>
        <taxon>Magnoliopsida</taxon>
        <taxon>eudicotyledons</taxon>
        <taxon>Gunneridae</taxon>
        <taxon>Pentapetalae</taxon>
        <taxon>asterids</taxon>
        <taxon>campanulids</taxon>
        <taxon>Asterales</taxon>
        <taxon>Asteraceae</taxon>
        <taxon>Asteroideae</taxon>
        <taxon>Heliantheae alliance</taxon>
        <taxon>Tageteae</taxon>
        <taxon>Tagetes</taxon>
    </lineage>
</organism>
<proteinExistence type="inferred from homology"/>
<dbReference type="AlphaFoldDB" id="A0AAD8JLU2"/>
<feature type="domain" description="Glycosyltransferase N-terminal" evidence="4">
    <location>
        <begin position="12"/>
        <end position="140"/>
    </location>
</feature>
<reference evidence="5" key="1">
    <citation type="journal article" date="2023" name="bioRxiv">
        <title>Improved chromosome-level genome assembly for marigold (Tagetes erecta).</title>
        <authorList>
            <person name="Jiang F."/>
            <person name="Yuan L."/>
            <person name="Wang S."/>
            <person name="Wang H."/>
            <person name="Xu D."/>
            <person name="Wang A."/>
            <person name="Fan W."/>
        </authorList>
    </citation>
    <scope>NUCLEOTIDE SEQUENCE</scope>
    <source>
        <strain evidence="5">WSJ</strain>
        <tissue evidence="5">Leaf</tissue>
    </source>
</reference>
<evidence type="ECO:0000256" key="3">
    <source>
        <dbReference type="ARBA" id="ARBA00022679"/>
    </source>
</evidence>
<dbReference type="EMBL" id="JAUHHV010000011">
    <property type="protein sequence ID" value="KAK1406850.1"/>
    <property type="molecule type" value="Genomic_DNA"/>
</dbReference>